<evidence type="ECO:0000256" key="2">
    <source>
        <dbReference type="SAM" id="MobiDB-lite"/>
    </source>
</evidence>
<dbReference type="AlphaFoldDB" id="A0A5J9TUW3"/>
<feature type="non-terminal residue" evidence="3">
    <location>
        <position position="1"/>
    </location>
</feature>
<organism evidence="3 4">
    <name type="scientific">Eragrostis curvula</name>
    <name type="common">weeping love grass</name>
    <dbReference type="NCBI Taxonomy" id="38414"/>
    <lineage>
        <taxon>Eukaryota</taxon>
        <taxon>Viridiplantae</taxon>
        <taxon>Streptophyta</taxon>
        <taxon>Embryophyta</taxon>
        <taxon>Tracheophyta</taxon>
        <taxon>Spermatophyta</taxon>
        <taxon>Magnoliopsida</taxon>
        <taxon>Liliopsida</taxon>
        <taxon>Poales</taxon>
        <taxon>Poaceae</taxon>
        <taxon>PACMAD clade</taxon>
        <taxon>Chloridoideae</taxon>
        <taxon>Eragrostideae</taxon>
        <taxon>Eragrostidinae</taxon>
        <taxon>Eragrostis</taxon>
    </lineage>
</organism>
<evidence type="ECO:0000313" key="4">
    <source>
        <dbReference type="Proteomes" id="UP000324897"/>
    </source>
</evidence>
<gene>
    <name evidence="3" type="ORF">EJB05_38663</name>
</gene>
<dbReference type="Gene3D" id="3.40.50.2000">
    <property type="entry name" value="Glycogen Phosphorylase B"/>
    <property type="match status" value="1"/>
</dbReference>
<feature type="compositionally biased region" description="Basic and acidic residues" evidence="2">
    <location>
        <begin position="278"/>
        <end position="298"/>
    </location>
</feature>
<dbReference type="OrthoDB" id="5835829at2759"/>
<dbReference type="GO" id="GO:0035251">
    <property type="term" value="F:UDP-glucosyltransferase activity"/>
    <property type="evidence" value="ECO:0007669"/>
    <property type="project" value="TreeGrafter"/>
</dbReference>
<dbReference type="PANTHER" id="PTHR48047:SF168">
    <property type="entry name" value="GLYCOSYLTRANSFERASE"/>
    <property type="match status" value="1"/>
</dbReference>
<comment type="similarity">
    <text evidence="1">Belongs to the UDP-glycosyltransferase family.</text>
</comment>
<sequence>MEGTTEPHLVLVPWIGGISHIIPMTDIGCLLAAHDAPVTIITTPVNAPIVQSRVDLATAPPGAGITVTVIPFPTAEAGLPEGCERLDLLRSPADVPRFFAANKQFGEAAARYCRGAGPAAMPPRRPISCVVAGMCHTWTLPLARELGVPCYIFHGFGAFALLCIEHLYKHRTHEAAASPDERFNIPALPPFECRVTRRQLPPHFLPSTSMGGGPLQEVRDFDVAVDGVVVNTFEELEHGSAARLAAATGKKVLAVGPQSRGEGRGGNGASDDGFGEADGSRCRRGGEEKESSGAEGESRGCSGKGRVVVREFGEADPFFGLKKDLLIFVA</sequence>
<protein>
    <recommendedName>
        <fullName evidence="5">Glycosyltransferase subfamily 4-like N-terminal domain-containing protein</fullName>
    </recommendedName>
</protein>
<keyword evidence="4" id="KW-1185">Reference proteome</keyword>
<evidence type="ECO:0008006" key="5">
    <source>
        <dbReference type="Google" id="ProtNLM"/>
    </source>
</evidence>
<comment type="caution">
    <text evidence="3">The sequence shown here is derived from an EMBL/GenBank/DDBJ whole genome shotgun (WGS) entry which is preliminary data.</text>
</comment>
<dbReference type="Proteomes" id="UP000324897">
    <property type="component" value="Unassembled WGS sequence"/>
</dbReference>
<dbReference type="EMBL" id="RWGY01000031">
    <property type="protein sequence ID" value="TVU15156.1"/>
    <property type="molecule type" value="Genomic_DNA"/>
</dbReference>
<evidence type="ECO:0000256" key="1">
    <source>
        <dbReference type="ARBA" id="ARBA00009995"/>
    </source>
</evidence>
<accession>A0A5J9TUW3</accession>
<reference evidence="3 4" key="1">
    <citation type="journal article" date="2019" name="Sci. Rep.">
        <title>A high-quality genome of Eragrostis curvula grass provides insights into Poaceae evolution and supports new strategies to enhance forage quality.</title>
        <authorList>
            <person name="Carballo J."/>
            <person name="Santos B.A.C.M."/>
            <person name="Zappacosta D."/>
            <person name="Garbus I."/>
            <person name="Selva J.P."/>
            <person name="Gallo C.A."/>
            <person name="Diaz A."/>
            <person name="Albertini E."/>
            <person name="Caccamo M."/>
            <person name="Echenique V."/>
        </authorList>
    </citation>
    <scope>NUCLEOTIDE SEQUENCE [LARGE SCALE GENOMIC DNA]</scope>
    <source>
        <strain evidence="4">cv. Victoria</strain>
        <tissue evidence="3">Leaf</tissue>
    </source>
</reference>
<dbReference type="PANTHER" id="PTHR48047">
    <property type="entry name" value="GLYCOSYLTRANSFERASE"/>
    <property type="match status" value="1"/>
</dbReference>
<evidence type="ECO:0000313" key="3">
    <source>
        <dbReference type="EMBL" id="TVU15156.1"/>
    </source>
</evidence>
<dbReference type="SUPFAM" id="SSF53756">
    <property type="entry name" value="UDP-Glycosyltransferase/glycogen phosphorylase"/>
    <property type="match status" value="1"/>
</dbReference>
<feature type="region of interest" description="Disordered" evidence="2">
    <location>
        <begin position="255"/>
        <end position="302"/>
    </location>
</feature>
<dbReference type="Gramene" id="TVU15156">
    <property type="protein sequence ID" value="TVU15156"/>
    <property type="gene ID" value="EJB05_38663"/>
</dbReference>
<proteinExistence type="inferred from homology"/>
<name>A0A5J9TUW3_9POAL</name>